<sequence length="340" mass="39203">MAVLNYTKRLSNLKDRRFDKELNELFASRSFSSNEIPDNLKYLLESMRPIDKKYNDRTVLAADRVMNHLEANLKLHFSRAYKRQGSVQTNTNIKVHSDVDLLTVIDKYHYIDPRLPNLNPYTASDPSSDIKDLRSMSYHTLNGIYDYVDNSNEKCISIFNKSLNRKVDVVFCFWYNSEEYQRTSNEHYRGIKFKASSIVADYPFAHLNNVNYKGDVTRDGARRGIRLLKTLKADSEPELNLLKGFQLTSIVYSMQDSLLYYTPGKDLDIAKAISSHVGYVIDNPLYRKGVKSPNGLEYPLSSDDIVPELRLLKSDLDTLTEDVQKELSTSWRVSGMLNSY</sequence>
<dbReference type="OrthoDB" id="1082574at2"/>
<organism evidence="1 2">
    <name type="scientific">Chitinophaga polysaccharea</name>
    <dbReference type="NCBI Taxonomy" id="1293035"/>
    <lineage>
        <taxon>Bacteria</taxon>
        <taxon>Pseudomonadati</taxon>
        <taxon>Bacteroidota</taxon>
        <taxon>Chitinophagia</taxon>
        <taxon>Chitinophagales</taxon>
        <taxon>Chitinophagaceae</taxon>
        <taxon>Chitinophaga</taxon>
    </lineage>
</organism>
<dbReference type="AlphaFoldDB" id="A0A561PNF9"/>
<protein>
    <recommendedName>
        <fullName evidence="3">Nucleotidyltransferase</fullName>
    </recommendedName>
</protein>
<keyword evidence="2" id="KW-1185">Reference proteome</keyword>
<evidence type="ECO:0008006" key="3">
    <source>
        <dbReference type="Google" id="ProtNLM"/>
    </source>
</evidence>
<name>A0A561PNF9_9BACT</name>
<comment type="caution">
    <text evidence="1">The sequence shown here is derived from an EMBL/GenBank/DDBJ whole genome shotgun (WGS) entry which is preliminary data.</text>
</comment>
<gene>
    <name evidence="1" type="ORF">FHW36_10555</name>
</gene>
<dbReference type="EMBL" id="VIWO01000005">
    <property type="protein sequence ID" value="TWF39618.1"/>
    <property type="molecule type" value="Genomic_DNA"/>
</dbReference>
<dbReference type="Proteomes" id="UP000320811">
    <property type="component" value="Unassembled WGS sequence"/>
</dbReference>
<dbReference type="RefSeq" id="WP_145670813.1">
    <property type="nucleotide sequence ID" value="NZ_VIWO01000005.1"/>
</dbReference>
<proteinExistence type="predicted"/>
<reference evidence="1 2" key="1">
    <citation type="submission" date="2019-06" db="EMBL/GenBank/DDBJ databases">
        <title>Sorghum-associated microbial communities from plants grown in Nebraska, USA.</title>
        <authorList>
            <person name="Schachtman D."/>
        </authorList>
    </citation>
    <scope>NUCLEOTIDE SEQUENCE [LARGE SCALE GENOMIC DNA]</scope>
    <source>
        <strain evidence="1 2">1209</strain>
    </source>
</reference>
<accession>A0A561PNF9</accession>
<evidence type="ECO:0000313" key="1">
    <source>
        <dbReference type="EMBL" id="TWF39618.1"/>
    </source>
</evidence>
<evidence type="ECO:0000313" key="2">
    <source>
        <dbReference type="Proteomes" id="UP000320811"/>
    </source>
</evidence>